<accession>A0ABD2PH21</accession>
<comment type="similarity">
    <text evidence="2">Belongs to the G-protein coupled receptor 2 family. Mth subfamily.</text>
</comment>
<feature type="signal peptide" evidence="12">
    <location>
        <begin position="1"/>
        <end position="26"/>
    </location>
</feature>
<evidence type="ECO:0000256" key="8">
    <source>
        <dbReference type="ARBA" id="ARBA00023170"/>
    </source>
</evidence>
<dbReference type="SUPFAM" id="SSF63877">
    <property type="entry name" value="Methuselah ectodomain"/>
    <property type="match status" value="1"/>
</dbReference>
<dbReference type="PANTHER" id="PTHR46953">
    <property type="entry name" value="G-PROTEIN COUPLED RECEPTOR MTH-LIKE 1-RELATED"/>
    <property type="match status" value="1"/>
</dbReference>
<evidence type="ECO:0000313" key="14">
    <source>
        <dbReference type="EMBL" id="KAL3289971.1"/>
    </source>
</evidence>
<evidence type="ECO:0000256" key="7">
    <source>
        <dbReference type="ARBA" id="ARBA00023136"/>
    </source>
</evidence>
<feature type="compositionally biased region" description="Low complexity" evidence="10">
    <location>
        <begin position="546"/>
        <end position="560"/>
    </location>
</feature>
<comment type="subcellular location">
    <subcellularLocation>
        <location evidence="1">Endomembrane system</location>
        <topology evidence="1">Multi-pass membrane protein</topology>
    </subcellularLocation>
</comment>
<dbReference type="PROSITE" id="PS50261">
    <property type="entry name" value="G_PROTEIN_RECEP_F2_4"/>
    <property type="match status" value="1"/>
</dbReference>
<proteinExistence type="inferred from homology"/>
<keyword evidence="5 11" id="KW-1133">Transmembrane helix</keyword>
<evidence type="ECO:0000313" key="15">
    <source>
        <dbReference type="Proteomes" id="UP001516400"/>
    </source>
</evidence>
<keyword evidence="9" id="KW-0807">Transducer</keyword>
<keyword evidence="3 11" id="KW-0812">Transmembrane</keyword>
<dbReference type="InterPro" id="IPR052808">
    <property type="entry name" value="GPCR_Mth-like"/>
</dbReference>
<evidence type="ECO:0000256" key="10">
    <source>
        <dbReference type="SAM" id="MobiDB-lite"/>
    </source>
</evidence>
<evidence type="ECO:0000256" key="6">
    <source>
        <dbReference type="ARBA" id="ARBA00023040"/>
    </source>
</evidence>
<dbReference type="Pfam" id="PF00002">
    <property type="entry name" value="7tm_2"/>
    <property type="match status" value="1"/>
</dbReference>
<evidence type="ECO:0000256" key="2">
    <source>
        <dbReference type="ARBA" id="ARBA00008979"/>
    </source>
</evidence>
<dbReference type="GO" id="GO:0004930">
    <property type="term" value="F:G protein-coupled receptor activity"/>
    <property type="evidence" value="ECO:0007669"/>
    <property type="project" value="UniProtKB-KW"/>
</dbReference>
<keyword evidence="8" id="KW-0675">Receptor</keyword>
<dbReference type="InterPro" id="IPR023311">
    <property type="entry name" value="Methusela_ecto_dom_2"/>
</dbReference>
<gene>
    <name evidence="14" type="ORF">HHI36_023354</name>
</gene>
<organism evidence="14 15">
    <name type="scientific">Cryptolaemus montrouzieri</name>
    <dbReference type="NCBI Taxonomy" id="559131"/>
    <lineage>
        <taxon>Eukaryota</taxon>
        <taxon>Metazoa</taxon>
        <taxon>Ecdysozoa</taxon>
        <taxon>Arthropoda</taxon>
        <taxon>Hexapoda</taxon>
        <taxon>Insecta</taxon>
        <taxon>Pterygota</taxon>
        <taxon>Neoptera</taxon>
        <taxon>Endopterygota</taxon>
        <taxon>Coleoptera</taxon>
        <taxon>Polyphaga</taxon>
        <taxon>Cucujiformia</taxon>
        <taxon>Coccinelloidea</taxon>
        <taxon>Coccinellidae</taxon>
        <taxon>Scymninae</taxon>
        <taxon>Scymnini</taxon>
        <taxon>Cryptolaemus</taxon>
    </lineage>
</organism>
<dbReference type="AlphaFoldDB" id="A0ABD2PH21"/>
<keyword evidence="4 12" id="KW-0732">Signal</keyword>
<reference evidence="14 15" key="1">
    <citation type="journal article" date="2021" name="BMC Biol.">
        <title>Horizontally acquired antibacterial genes associated with adaptive radiation of ladybird beetles.</title>
        <authorList>
            <person name="Li H.S."/>
            <person name="Tang X.F."/>
            <person name="Huang Y.H."/>
            <person name="Xu Z.Y."/>
            <person name="Chen M.L."/>
            <person name="Du X.Y."/>
            <person name="Qiu B.Y."/>
            <person name="Chen P.T."/>
            <person name="Zhang W."/>
            <person name="Slipinski A."/>
            <person name="Escalona H.E."/>
            <person name="Waterhouse R.M."/>
            <person name="Zwick A."/>
            <person name="Pang H."/>
        </authorList>
    </citation>
    <scope>NUCLEOTIDE SEQUENCE [LARGE SCALE GENOMIC DNA]</scope>
    <source>
        <strain evidence="14">SYSU2018</strain>
    </source>
</reference>
<feature type="transmembrane region" description="Helical" evidence="11">
    <location>
        <begin position="291"/>
        <end position="312"/>
    </location>
</feature>
<dbReference type="InterPro" id="IPR017981">
    <property type="entry name" value="GPCR_2-like_7TM"/>
</dbReference>
<feature type="region of interest" description="Disordered" evidence="10">
    <location>
        <begin position="531"/>
        <end position="569"/>
    </location>
</feature>
<feature type="transmembrane region" description="Helical" evidence="11">
    <location>
        <begin position="456"/>
        <end position="474"/>
    </location>
</feature>
<keyword evidence="15" id="KW-1185">Reference proteome</keyword>
<dbReference type="EMBL" id="JABFTP020000186">
    <property type="protein sequence ID" value="KAL3289971.1"/>
    <property type="molecule type" value="Genomic_DNA"/>
</dbReference>
<sequence>MSLNLPERSYIYFTFLLIGLLPSVNTAKNVTIQKCCSIEETLEISNGTCVLLGDKVWNFKLYSPAKQTFLEKNTIPRNWHLKYNSKPQCSKPIYIHEDFKNYVAFPNGSLFVVIFDSLIHPNDYCIDYKAVQICKPKKTSEVKKCCGFNATFSTKKNSCMIGADPSLTIDIVKGEKLSTGYPLCNGSDEIVLARTSFNLSYFHANGSLWLPEHNMLLPPSRYCLEHILEHSDTTPGIIGCREDLIHNETDLRFILYPIGLALSTIFLAATLACGFVLPASHHVLHWRCQTNYVLCLLIGFAVLCIVQVHRQINPTLCVVFAVTIHFFILSAFFWLNTMCFNIWWTFRDLRPQSIEKSQERCRLRLYKLYAFGIPLLIASIGILLDSLPDPENKLIKPRFGEHKCWFESEKEKLPFFNGPIGLLLTINLILFILTARELTCGLWKRELVKSTTERAALGRVCMKLVIVMGVTWIADVLSDGLGGPQELWYISDIFNSLQGVFIFIVIGCQPQVLSAIKRLWCFRRHRALGTAGTSNHHSSSFQGLQSTGDTTTNSITNNSTKSVPVETIC</sequence>
<feature type="transmembrane region" description="Helical" evidence="11">
    <location>
        <begin position="365"/>
        <end position="384"/>
    </location>
</feature>
<feature type="chain" id="PRO_5044745400" description="G-protein coupled receptors family 2 profile 2 domain-containing protein" evidence="12">
    <location>
        <begin position="27"/>
        <end position="569"/>
    </location>
</feature>
<comment type="caution">
    <text evidence="14">The sequence shown here is derived from an EMBL/GenBank/DDBJ whole genome shotgun (WGS) entry which is preliminary data.</text>
</comment>
<dbReference type="CDD" id="cd15039">
    <property type="entry name" value="7tmB3_Methuselah-like"/>
    <property type="match status" value="1"/>
</dbReference>
<keyword evidence="6" id="KW-0297">G-protein coupled receptor</keyword>
<dbReference type="InterPro" id="IPR036272">
    <property type="entry name" value="Methuselah_N_sf"/>
</dbReference>
<evidence type="ECO:0000259" key="13">
    <source>
        <dbReference type="PROSITE" id="PS50261"/>
    </source>
</evidence>
<feature type="compositionally biased region" description="Polar residues" evidence="10">
    <location>
        <begin position="531"/>
        <end position="545"/>
    </location>
</feature>
<keyword evidence="7 11" id="KW-0472">Membrane</keyword>
<name>A0ABD2PH21_9CUCU</name>
<dbReference type="Gene3D" id="2.170.180.11">
    <property type="entry name" value="Methuselah ectodomain, domain 2"/>
    <property type="match status" value="1"/>
</dbReference>
<feature type="transmembrane region" description="Helical" evidence="11">
    <location>
        <begin position="318"/>
        <end position="344"/>
    </location>
</feature>
<dbReference type="PANTHER" id="PTHR46953:SF1">
    <property type="entry name" value="G-PROTEIN COUPLED RECEPTOR MTH-LIKE 1-RELATED"/>
    <property type="match status" value="1"/>
</dbReference>
<feature type="transmembrane region" description="Helical" evidence="11">
    <location>
        <begin position="494"/>
        <end position="516"/>
    </location>
</feature>
<evidence type="ECO:0000256" key="9">
    <source>
        <dbReference type="ARBA" id="ARBA00023224"/>
    </source>
</evidence>
<evidence type="ECO:0000256" key="1">
    <source>
        <dbReference type="ARBA" id="ARBA00004127"/>
    </source>
</evidence>
<evidence type="ECO:0000256" key="5">
    <source>
        <dbReference type="ARBA" id="ARBA00022989"/>
    </source>
</evidence>
<protein>
    <recommendedName>
        <fullName evidence="13">G-protein coupled receptors family 2 profile 2 domain-containing protein</fullName>
    </recommendedName>
</protein>
<dbReference type="InterPro" id="IPR000832">
    <property type="entry name" value="GPCR_2_secretin-like"/>
</dbReference>
<feature type="domain" description="G-protein coupled receptors family 2 profile 2" evidence="13">
    <location>
        <begin position="252"/>
        <end position="510"/>
    </location>
</feature>
<dbReference type="GO" id="GO:0012505">
    <property type="term" value="C:endomembrane system"/>
    <property type="evidence" value="ECO:0007669"/>
    <property type="project" value="UniProtKB-SubCell"/>
</dbReference>
<feature type="transmembrane region" description="Helical" evidence="11">
    <location>
        <begin position="254"/>
        <end position="279"/>
    </location>
</feature>
<evidence type="ECO:0000256" key="11">
    <source>
        <dbReference type="SAM" id="Phobius"/>
    </source>
</evidence>
<dbReference type="Gene3D" id="1.20.1070.10">
    <property type="entry name" value="Rhodopsin 7-helix transmembrane proteins"/>
    <property type="match status" value="1"/>
</dbReference>
<dbReference type="Proteomes" id="UP001516400">
    <property type="component" value="Unassembled WGS sequence"/>
</dbReference>
<evidence type="ECO:0000256" key="12">
    <source>
        <dbReference type="SAM" id="SignalP"/>
    </source>
</evidence>
<evidence type="ECO:0000256" key="3">
    <source>
        <dbReference type="ARBA" id="ARBA00022692"/>
    </source>
</evidence>
<feature type="transmembrane region" description="Helical" evidence="11">
    <location>
        <begin position="415"/>
        <end position="435"/>
    </location>
</feature>
<evidence type="ECO:0000256" key="4">
    <source>
        <dbReference type="ARBA" id="ARBA00022729"/>
    </source>
</evidence>